<gene>
    <name evidence="2" type="ORF">GP486_000113</name>
</gene>
<dbReference type="PANTHER" id="PTHR42037">
    <property type="match status" value="1"/>
</dbReference>
<dbReference type="PANTHER" id="PTHR42037:SF1">
    <property type="match status" value="1"/>
</dbReference>
<feature type="region of interest" description="Disordered" evidence="1">
    <location>
        <begin position="517"/>
        <end position="592"/>
    </location>
</feature>
<organism evidence="2 3">
    <name type="scientific">Trichoglossum hirsutum</name>
    <dbReference type="NCBI Taxonomy" id="265104"/>
    <lineage>
        <taxon>Eukaryota</taxon>
        <taxon>Fungi</taxon>
        <taxon>Dikarya</taxon>
        <taxon>Ascomycota</taxon>
        <taxon>Pezizomycotina</taxon>
        <taxon>Geoglossomycetes</taxon>
        <taxon>Geoglossales</taxon>
        <taxon>Geoglossaceae</taxon>
        <taxon>Trichoglossum</taxon>
    </lineage>
</organism>
<evidence type="ECO:0000313" key="3">
    <source>
        <dbReference type="Proteomes" id="UP000750711"/>
    </source>
</evidence>
<dbReference type="InterPro" id="IPR027796">
    <property type="entry name" value="OTT_1508_deam-like"/>
</dbReference>
<feature type="compositionally biased region" description="Basic residues" evidence="1">
    <location>
        <begin position="1"/>
        <end position="14"/>
    </location>
</feature>
<proteinExistence type="predicted"/>
<name>A0A9P8LJE7_9PEZI</name>
<reference evidence="2" key="1">
    <citation type="submission" date="2021-03" db="EMBL/GenBank/DDBJ databases">
        <title>Comparative genomics and phylogenomic investigation of the class Geoglossomycetes provide insights into ecological specialization and systematics.</title>
        <authorList>
            <person name="Melie T."/>
            <person name="Pirro S."/>
            <person name="Miller A.N."/>
            <person name="Quandt A."/>
        </authorList>
    </citation>
    <scope>NUCLEOTIDE SEQUENCE</scope>
    <source>
        <strain evidence="2">CAQ_001_2017</strain>
    </source>
</reference>
<comment type="caution">
    <text evidence="2">The sequence shown here is derived from an EMBL/GenBank/DDBJ whole genome shotgun (WGS) entry which is preliminary data.</text>
</comment>
<protein>
    <submittedName>
        <fullName evidence="2">Uncharacterized protein</fullName>
    </submittedName>
</protein>
<feature type="region of interest" description="Disordered" evidence="1">
    <location>
        <begin position="1"/>
        <end position="64"/>
    </location>
</feature>
<evidence type="ECO:0000256" key="1">
    <source>
        <dbReference type="SAM" id="MobiDB-lite"/>
    </source>
</evidence>
<dbReference type="Pfam" id="PF14441">
    <property type="entry name" value="OTT_1508_deam"/>
    <property type="match status" value="1"/>
</dbReference>
<keyword evidence="3" id="KW-1185">Reference proteome</keyword>
<dbReference type="Proteomes" id="UP000750711">
    <property type="component" value="Unassembled WGS sequence"/>
</dbReference>
<feature type="compositionally biased region" description="Acidic residues" evidence="1">
    <location>
        <begin position="576"/>
        <end position="585"/>
    </location>
</feature>
<evidence type="ECO:0000313" key="2">
    <source>
        <dbReference type="EMBL" id="KAH0566495.1"/>
    </source>
</evidence>
<sequence>MGKRKRKSKQKKPSHSPSTSSPLKSIAILGKPKPKKRGTTQTSAPSPQPQPGQEDSPSATCPPQVNPKLWNRFYEPLVLLSAYGKSQGERVKSDEILSEECIDGGVKTPRKKFLDELAYVCDFSAGGATVTAVAIQDGPQLVYWVAANDIKGARVKSFLSDILQLLGQAYDAGEEKIFELKRQVSDRAIAFSAPRLLRYRHGLRKTIKACLPALETQNNEEENNLKDWLISLKDSSLDYPSFCQLCYEARGSELLEVVRQKAKEGSIQQSDTSYAAQYARVRHFIGRLGSHIKAAQVLVEVGRHSPKLFTDYSIEIATSSTDFTPPAYRAKSSINGIINRMTSDPQACQYYQKELHSQDEKFHLTLEKRIRDEYKDPDFKLRVHAELILLDLFHRRSLRFLDGMRYIGISKPACFLCHRYFQAHPLQVQTSGCSNNLYLQWQPPYIQEHSPARVKEQEDIMNAMLKGIRRFVLDRIVPEYRGLNPHPDSTTGLDTSLYAGDVGARSHRGKLGCPALAAPPRPNTVQADPPRATPALPQSEEDSHGFDEFSSMSEGVLEDLVYEPPGWSDIGAAEGPCEDLGDDSDGGGVSLF</sequence>
<accession>A0A9P8LJE7</accession>
<dbReference type="AlphaFoldDB" id="A0A9P8LJE7"/>
<feature type="compositionally biased region" description="Low complexity" evidence="1">
    <location>
        <begin position="15"/>
        <end position="25"/>
    </location>
</feature>
<dbReference type="EMBL" id="JAGHQM010000005">
    <property type="protein sequence ID" value="KAH0566495.1"/>
    <property type="molecule type" value="Genomic_DNA"/>
</dbReference>